<reference evidence="2" key="1">
    <citation type="submission" date="2019-11" db="EMBL/GenBank/DDBJ databases">
        <authorList>
            <person name="Liu Y."/>
            <person name="Hou J."/>
            <person name="Li T.-Q."/>
            <person name="Guan C.-H."/>
            <person name="Wu X."/>
            <person name="Wu H.-Z."/>
            <person name="Ling F."/>
            <person name="Zhang R."/>
            <person name="Shi X.-G."/>
            <person name="Ren J.-P."/>
            <person name="Chen E.-F."/>
            <person name="Sun J.-M."/>
        </authorList>
    </citation>
    <scope>NUCLEOTIDE SEQUENCE</scope>
    <source>
        <strain evidence="2">Adult_tree_wgs_1</strain>
        <tissue evidence="2">Leaves</tissue>
    </source>
</reference>
<accession>A0A834L2E9</accession>
<proteinExistence type="predicted"/>
<comment type="caution">
    <text evidence="2">The sequence shown here is derived from an EMBL/GenBank/DDBJ whole genome shotgun (WGS) entry which is preliminary data.</text>
</comment>
<dbReference type="EMBL" id="WJXA01000351">
    <property type="protein sequence ID" value="KAF7113115.1"/>
    <property type="molecule type" value="Genomic_DNA"/>
</dbReference>
<dbReference type="AlphaFoldDB" id="A0A834L2E9"/>
<feature type="region of interest" description="Disordered" evidence="1">
    <location>
        <begin position="1"/>
        <end position="97"/>
    </location>
</feature>
<dbReference type="Proteomes" id="UP000626092">
    <property type="component" value="Unassembled WGS sequence"/>
</dbReference>
<feature type="compositionally biased region" description="Acidic residues" evidence="1">
    <location>
        <begin position="33"/>
        <end position="53"/>
    </location>
</feature>
<dbReference type="OrthoDB" id="10492854at2759"/>
<feature type="compositionally biased region" description="Polar residues" evidence="1">
    <location>
        <begin position="67"/>
        <end position="76"/>
    </location>
</feature>
<evidence type="ECO:0000256" key="1">
    <source>
        <dbReference type="SAM" id="MobiDB-lite"/>
    </source>
</evidence>
<evidence type="ECO:0000313" key="2">
    <source>
        <dbReference type="EMBL" id="KAF7113115.1"/>
    </source>
</evidence>
<name>A0A834L2E9_RHOSS</name>
<organism evidence="2 3">
    <name type="scientific">Rhododendron simsii</name>
    <name type="common">Sims's rhododendron</name>
    <dbReference type="NCBI Taxonomy" id="118357"/>
    <lineage>
        <taxon>Eukaryota</taxon>
        <taxon>Viridiplantae</taxon>
        <taxon>Streptophyta</taxon>
        <taxon>Embryophyta</taxon>
        <taxon>Tracheophyta</taxon>
        <taxon>Spermatophyta</taxon>
        <taxon>Magnoliopsida</taxon>
        <taxon>eudicotyledons</taxon>
        <taxon>Gunneridae</taxon>
        <taxon>Pentapetalae</taxon>
        <taxon>asterids</taxon>
        <taxon>Ericales</taxon>
        <taxon>Ericaceae</taxon>
        <taxon>Ericoideae</taxon>
        <taxon>Rhodoreae</taxon>
        <taxon>Rhododendron</taxon>
    </lineage>
</organism>
<gene>
    <name evidence="2" type="ORF">RHSIM_RhsimUnG0159400</name>
</gene>
<evidence type="ECO:0000313" key="3">
    <source>
        <dbReference type="Proteomes" id="UP000626092"/>
    </source>
</evidence>
<protein>
    <submittedName>
        <fullName evidence="2">Uncharacterized protein</fullName>
    </submittedName>
</protein>
<keyword evidence="3" id="KW-1185">Reference proteome</keyword>
<sequence length="97" mass="10549">MKAMAMSLYGPKQKANGKTTKEGKNKVGHGAGDEEFLPLEGEENLSVYSDDDESFRSQAKKLRANGQHASVPTSPNSLGRSKRKRGLSRGITVLKML</sequence>